<dbReference type="EMBL" id="MT144071">
    <property type="protein sequence ID" value="QJA48106.1"/>
    <property type="molecule type" value="Genomic_DNA"/>
</dbReference>
<feature type="region of interest" description="Disordered" evidence="1">
    <location>
        <begin position="1"/>
        <end position="21"/>
    </location>
</feature>
<accession>A0A6H1ZJJ9</accession>
<evidence type="ECO:0000256" key="1">
    <source>
        <dbReference type="SAM" id="MobiDB-lite"/>
    </source>
</evidence>
<evidence type="ECO:0000313" key="2">
    <source>
        <dbReference type="EMBL" id="QJA48106.1"/>
    </source>
</evidence>
<name>A0A6H1ZJJ9_9ZZZZ</name>
<reference evidence="2" key="1">
    <citation type="submission" date="2020-03" db="EMBL/GenBank/DDBJ databases">
        <title>The deep terrestrial virosphere.</title>
        <authorList>
            <person name="Holmfeldt K."/>
            <person name="Nilsson E."/>
            <person name="Simone D."/>
            <person name="Lopez-Fernandez M."/>
            <person name="Wu X."/>
            <person name="de Brujin I."/>
            <person name="Lundin D."/>
            <person name="Andersson A."/>
            <person name="Bertilsson S."/>
            <person name="Dopson M."/>
        </authorList>
    </citation>
    <scope>NUCLEOTIDE SEQUENCE</scope>
    <source>
        <strain evidence="2">TM448A00834</strain>
        <strain evidence="3">TM448B00301</strain>
    </source>
</reference>
<sequence length="126" mass="12690">MAVAAYTHPGPEAAPATASPTGTYWDASQARLTNALASQGPGNAFLAHQGTNLLATGVPSSYQHQNYGTEAITIATAQTSGKSIGSCTGSIPVIFNGATYWLEVGAASTVPSCVAEILDNAGIAYS</sequence>
<dbReference type="EMBL" id="MT144606">
    <property type="protein sequence ID" value="QJH94816.1"/>
    <property type="molecule type" value="Genomic_DNA"/>
</dbReference>
<protein>
    <submittedName>
        <fullName evidence="2">Uncharacterized protein</fullName>
    </submittedName>
</protein>
<evidence type="ECO:0000313" key="3">
    <source>
        <dbReference type="EMBL" id="QJH94816.1"/>
    </source>
</evidence>
<organism evidence="2">
    <name type="scientific">viral metagenome</name>
    <dbReference type="NCBI Taxonomy" id="1070528"/>
    <lineage>
        <taxon>unclassified sequences</taxon>
        <taxon>metagenomes</taxon>
        <taxon>organismal metagenomes</taxon>
    </lineage>
</organism>
<dbReference type="AlphaFoldDB" id="A0A6H1ZJJ9"/>
<gene>
    <name evidence="2" type="ORF">TM448A00834_0013</name>
    <name evidence="3" type="ORF">TM448B00301_0058</name>
</gene>
<proteinExistence type="predicted"/>